<gene>
    <name evidence="1" type="ORF">LCGC14_2767990</name>
</gene>
<proteinExistence type="predicted"/>
<sequence length="118" mass="13212">MELRERTVLLVALTVLAVVLGLVSGVSAAESGKAGPKYLNLRYDEDFSYLGGPEGSYVKDPWDSIKWIEIADDWRLTLGGQARFRFESETNKSFGATEPSQDAFLLQRYFIHADIKHA</sequence>
<dbReference type="EMBL" id="LAZR01051069">
    <property type="protein sequence ID" value="KKK85964.1"/>
    <property type="molecule type" value="Genomic_DNA"/>
</dbReference>
<name>A0A0F9B5S7_9ZZZZ</name>
<evidence type="ECO:0008006" key="2">
    <source>
        <dbReference type="Google" id="ProtNLM"/>
    </source>
</evidence>
<accession>A0A0F9B5S7</accession>
<feature type="non-terminal residue" evidence="1">
    <location>
        <position position="118"/>
    </location>
</feature>
<reference evidence="1" key="1">
    <citation type="journal article" date="2015" name="Nature">
        <title>Complex archaea that bridge the gap between prokaryotes and eukaryotes.</title>
        <authorList>
            <person name="Spang A."/>
            <person name="Saw J.H."/>
            <person name="Jorgensen S.L."/>
            <person name="Zaremba-Niedzwiedzka K."/>
            <person name="Martijn J."/>
            <person name="Lind A.E."/>
            <person name="van Eijk R."/>
            <person name="Schleper C."/>
            <person name="Guy L."/>
            <person name="Ettema T.J."/>
        </authorList>
    </citation>
    <scope>NUCLEOTIDE SEQUENCE</scope>
</reference>
<dbReference type="AlphaFoldDB" id="A0A0F9B5S7"/>
<organism evidence="1">
    <name type="scientific">marine sediment metagenome</name>
    <dbReference type="NCBI Taxonomy" id="412755"/>
    <lineage>
        <taxon>unclassified sequences</taxon>
        <taxon>metagenomes</taxon>
        <taxon>ecological metagenomes</taxon>
    </lineage>
</organism>
<comment type="caution">
    <text evidence="1">The sequence shown here is derived from an EMBL/GenBank/DDBJ whole genome shotgun (WGS) entry which is preliminary data.</text>
</comment>
<evidence type="ECO:0000313" key="1">
    <source>
        <dbReference type="EMBL" id="KKK85964.1"/>
    </source>
</evidence>
<protein>
    <recommendedName>
        <fullName evidence="2">Alginate export domain-containing protein</fullName>
    </recommendedName>
</protein>